<dbReference type="AlphaFoldDB" id="A0A495IFS6"/>
<name>A0A495IFS6_9MICO</name>
<proteinExistence type="predicted"/>
<dbReference type="SUPFAM" id="SSF55729">
    <property type="entry name" value="Acyl-CoA N-acyltransferases (Nat)"/>
    <property type="match status" value="1"/>
</dbReference>
<sequence>MLQFRETPVDDPEAHALLEAYFAERVATFPDPAGYTTRYPDPAAFVPPEGVFLLIDLETGGAQEQPEPVRGVACGGIRRLPPLADGRVRYEVKHLYVAPGGRGRGLGRILLAELERRAADLGADLIVLDTNDSLRAAGGLYRSSGYRTTEPYNDNPNATTWYAKDVVR</sequence>
<dbReference type="RefSeq" id="WP_121369246.1">
    <property type="nucleotide sequence ID" value="NZ_RBKS01000001.1"/>
</dbReference>
<dbReference type="InterPro" id="IPR050832">
    <property type="entry name" value="Bact_Acetyltransf"/>
</dbReference>
<keyword evidence="1 4" id="KW-0808">Transferase</keyword>
<evidence type="ECO:0000256" key="2">
    <source>
        <dbReference type="ARBA" id="ARBA00023315"/>
    </source>
</evidence>
<evidence type="ECO:0000313" key="5">
    <source>
        <dbReference type="Proteomes" id="UP000280008"/>
    </source>
</evidence>
<organism evidence="4 5">
    <name type="scientific">Frondihabitans australicus</name>
    <dbReference type="NCBI Taxonomy" id="386892"/>
    <lineage>
        <taxon>Bacteria</taxon>
        <taxon>Bacillati</taxon>
        <taxon>Actinomycetota</taxon>
        <taxon>Actinomycetes</taxon>
        <taxon>Micrococcales</taxon>
        <taxon>Microbacteriaceae</taxon>
        <taxon>Frondihabitans</taxon>
    </lineage>
</organism>
<dbReference type="Pfam" id="PF00583">
    <property type="entry name" value="Acetyltransf_1"/>
    <property type="match status" value="1"/>
</dbReference>
<dbReference type="PROSITE" id="PS51186">
    <property type="entry name" value="GNAT"/>
    <property type="match status" value="1"/>
</dbReference>
<dbReference type="Proteomes" id="UP000280008">
    <property type="component" value="Unassembled WGS sequence"/>
</dbReference>
<dbReference type="PANTHER" id="PTHR43877:SF2">
    <property type="entry name" value="AMINOALKYLPHOSPHONATE N-ACETYLTRANSFERASE-RELATED"/>
    <property type="match status" value="1"/>
</dbReference>
<dbReference type="PANTHER" id="PTHR43877">
    <property type="entry name" value="AMINOALKYLPHOSPHONATE N-ACETYLTRANSFERASE-RELATED-RELATED"/>
    <property type="match status" value="1"/>
</dbReference>
<protein>
    <submittedName>
        <fullName evidence="4">Acetyltransferase (GNAT) family protein</fullName>
    </submittedName>
</protein>
<feature type="domain" description="N-acetyltransferase" evidence="3">
    <location>
        <begin position="1"/>
        <end position="167"/>
    </location>
</feature>
<dbReference type="Gene3D" id="3.40.630.30">
    <property type="match status" value="1"/>
</dbReference>
<comment type="caution">
    <text evidence="4">The sequence shown here is derived from an EMBL/GenBank/DDBJ whole genome shotgun (WGS) entry which is preliminary data.</text>
</comment>
<dbReference type="GO" id="GO:0016747">
    <property type="term" value="F:acyltransferase activity, transferring groups other than amino-acyl groups"/>
    <property type="evidence" value="ECO:0007669"/>
    <property type="project" value="InterPro"/>
</dbReference>
<evidence type="ECO:0000259" key="3">
    <source>
        <dbReference type="PROSITE" id="PS51186"/>
    </source>
</evidence>
<evidence type="ECO:0000256" key="1">
    <source>
        <dbReference type="ARBA" id="ARBA00022679"/>
    </source>
</evidence>
<accession>A0A495IFS6</accession>
<evidence type="ECO:0000313" key="4">
    <source>
        <dbReference type="EMBL" id="RKR74500.1"/>
    </source>
</evidence>
<dbReference type="InterPro" id="IPR016181">
    <property type="entry name" value="Acyl_CoA_acyltransferase"/>
</dbReference>
<gene>
    <name evidence="4" type="ORF">C8E83_1619</name>
</gene>
<keyword evidence="5" id="KW-1185">Reference proteome</keyword>
<dbReference type="EMBL" id="RBKS01000001">
    <property type="protein sequence ID" value="RKR74500.1"/>
    <property type="molecule type" value="Genomic_DNA"/>
</dbReference>
<keyword evidence="2" id="KW-0012">Acyltransferase</keyword>
<reference evidence="4 5" key="1">
    <citation type="submission" date="2018-10" db="EMBL/GenBank/DDBJ databases">
        <title>Sequencing the genomes of 1000 actinobacteria strains.</title>
        <authorList>
            <person name="Klenk H.-P."/>
        </authorList>
    </citation>
    <scope>NUCLEOTIDE SEQUENCE [LARGE SCALE GENOMIC DNA]</scope>
    <source>
        <strain evidence="4 5">DSM 17894</strain>
    </source>
</reference>
<dbReference type="InterPro" id="IPR000182">
    <property type="entry name" value="GNAT_dom"/>
</dbReference>
<dbReference type="OrthoDB" id="3174517at2"/>